<protein>
    <recommendedName>
        <fullName evidence="2">HIT domain-containing protein</fullName>
    </recommendedName>
</protein>
<dbReference type="EMBL" id="CP034726">
    <property type="protein sequence ID" value="QBP18272.1"/>
    <property type="molecule type" value="Genomic_DNA"/>
</dbReference>
<reference evidence="4" key="1">
    <citation type="submission" date="2018-12" db="EMBL/GenBank/DDBJ databases">
        <title>A new species of lactobacillus.</title>
        <authorList>
            <person name="Jian Y."/>
            <person name="Xin L."/>
            <person name="Hong Z.J."/>
            <person name="Ming L.Z."/>
            <person name="Hong X.Z."/>
        </authorList>
    </citation>
    <scope>NUCLEOTIDE SEQUENCE [LARGE SCALE GENOMIC DNA]</scope>
    <source>
        <strain evidence="4">HSLZ-75</strain>
    </source>
</reference>
<evidence type="ECO:0000259" key="2">
    <source>
        <dbReference type="PROSITE" id="PS51084"/>
    </source>
</evidence>
<accession>A0A4P6ZLI8</accession>
<evidence type="ECO:0000313" key="4">
    <source>
        <dbReference type="Proteomes" id="UP000294321"/>
    </source>
</evidence>
<feature type="domain" description="HIT" evidence="2">
    <location>
        <begin position="6"/>
        <end position="108"/>
    </location>
</feature>
<dbReference type="Proteomes" id="UP000294321">
    <property type="component" value="Chromosome"/>
</dbReference>
<dbReference type="KEGG" id="lji:ELX58_03780"/>
<dbReference type="Gene3D" id="3.30.428.10">
    <property type="entry name" value="HIT-like"/>
    <property type="match status" value="1"/>
</dbReference>
<gene>
    <name evidence="3" type="ORF">ELX58_03780</name>
</gene>
<dbReference type="OrthoDB" id="9784774at2"/>
<dbReference type="GO" id="GO:0003824">
    <property type="term" value="F:catalytic activity"/>
    <property type="evidence" value="ECO:0007669"/>
    <property type="project" value="InterPro"/>
</dbReference>
<evidence type="ECO:0000313" key="3">
    <source>
        <dbReference type="EMBL" id="QBP18272.1"/>
    </source>
</evidence>
<dbReference type="SUPFAM" id="SSF54197">
    <property type="entry name" value="HIT-like"/>
    <property type="match status" value="1"/>
</dbReference>
<dbReference type="InterPro" id="IPR011146">
    <property type="entry name" value="HIT-like"/>
</dbReference>
<name>A0A4P6ZLI8_9LACO</name>
<dbReference type="InterPro" id="IPR036265">
    <property type="entry name" value="HIT-like_sf"/>
</dbReference>
<proteinExistence type="predicted"/>
<keyword evidence="4" id="KW-1185">Reference proteome</keyword>
<organism evidence="3 4">
    <name type="scientific">Acetilactobacillus jinshanensis</name>
    <dbReference type="NCBI Taxonomy" id="1720083"/>
    <lineage>
        <taxon>Bacteria</taxon>
        <taxon>Bacillati</taxon>
        <taxon>Bacillota</taxon>
        <taxon>Bacilli</taxon>
        <taxon>Lactobacillales</taxon>
        <taxon>Lactobacillaceae</taxon>
        <taxon>Acetilactobacillus</taxon>
    </lineage>
</organism>
<dbReference type="RefSeq" id="WP_133441831.1">
    <property type="nucleotide sequence ID" value="NZ_CP034726.1"/>
</dbReference>
<evidence type="ECO:0000256" key="1">
    <source>
        <dbReference type="PROSITE-ProRule" id="PRU00464"/>
    </source>
</evidence>
<comment type="caution">
    <text evidence="1">Lacks conserved residue(s) required for the propagation of feature annotation.</text>
</comment>
<dbReference type="AlphaFoldDB" id="A0A4P6ZLI8"/>
<sequence length="150" mass="17474">MDAIKKATILASQGKGDNLVAQLRGGNVIMGHTQFLPGYCILLPKHVTPTLNDLDLKERVAYLKDMSIVGDALLHCTQAYRINYEILGNTSNYLHAHIFPRYKKEPLIRKKLPVWLYSKKYWLEPKYWFNPKRDDQLKNKLTNYLKRVSQ</sequence>
<dbReference type="PROSITE" id="PS51084">
    <property type="entry name" value="HIT_2"/>
    <property type="match status" value="1"/>
</dbReference>